<evidence type="ECO:0000313" key="2">
    <source>
        <dbReference type="Proteomes" id="UP000317371"/>
    </source>
</evidence>
<sequence length="69" mass="7729">MPYTLNSTVREILADERAKAIIEKHMPGATSHPQLSEAMYMTLREVAMYPESGLTPQKLQAILDDLAKL</sequence>
<dbReference type="Proteomes" id="UP000317371">
    <property type="component" value="Unassembled WGS sequence"/>
</dbReference>
<keyword evidence="2" id="KW-1185">Reference proteome</keyword>
<organism evidence="1 2">
    <name type="scientific">Litorilinea aerophila</name>
    <dbReference type="NCBI Taxonomy" id="1204385"/>
    <lineage>
        <taxon>Bacteria</taxon>
        <taxon>Bacillati</taxon>
        <taxon>Chloroflexota</taxon>
        <taxon>Caldilineae</taxon>
        <taxon>Caldilineales</taxon>
        <taxon>Caldilineaceae</taxon>
        <taxon>Litorilinea</taxon>
    </lineage>
</organism>
<dbReference type="RefSeq" id="WP_141612062.1">
    <property type="nucleotide sequence ID" value="NZ_VIGC02000037.1"/>
</dbReference>
<dbReference type="OrthoDB" id="8778897at2"/>
<accession>A0A540V9Z0</accession>
<dbReference type="EMBL" id="VIGC01000037">
    <property type="protein sequence ID" value="TQE93554.1"/>
    <property type="molecule type" value="Genomic_DNA"/>
</dbReference>
<evidence type="ECO:0000313" key="1">
    <source>
        <dbReference type="EMBL" id="TQE93554.1"/>
    </source>
</evidence>
<gene>
    <name evidence="1" type="ORF">FKZ61_20630</name>
</gene>
<proteinExistence type="predicted"/>
<name>A0A540V9Z0_9CHLR</name>
<protein>
    <submittedName>
        <fullName evidence="1">Uncharacterized protein</fullName>
    </submittedName>
</protein>
<dbReference type="InParanoid" id="A0A540V9Z0"/>
<reference evidence="1 2" key="1">
    <citation type="submission" date="2019-06" db="EMBL/GenBank/DDBJ databases">
        <title>Genome sequence of Litorilinea aerophila BAA-2444.</title>
        <authorList>
            <person name="Maclea K.S."/>
            <person name="Maurais E.G."/>
            <person name="Iannazzi L.C."/>
        </authorList>
    </citation>
    <scope>NUCLEOTIDE SEQUENCE [LARGE SCALE GENOMIC DNA]</scope>
    <source>
        <strain evidence="1 2">ATCC BAA-2444</strain>
    </source>
</reference>
<comment type="caution">
    <text evidence="1">The sequence shown here is derived from an EMBL/GenBank/DDBJ whole genome shotgun (WGS) entry which is preliminary data.</text>
</comment>
<dbReference type="AlphaFoldDB" id="A0A540V9Z0"/>